<comment type="similarity">
    <text evidence="3 10">Belongs to the FliL family.</text>
</comment>
<evidence type="ECO:0000256" key="2">
    <source>
        <dbReference type="ARBA" id="ARBA00004162"/>
    </source>
</evidence>
<dbReference type="eggNOG" id="COG1580">
    <property type="taxonomic scope" value="Bacteria"/>
</dbReference>
<dbReference type="RefSeq" id="WP_051909463.1">
    <property type="nucleotide sequence ID" value="NZ_JFZB01000005.1"/>
</dbReference>
<evidence type="ECO:0000256" key="8">
    <source>
        <dbReference type="ARBA" id="ARBA00022989"/>
    </source>
</evidence>
<organism evidence="11 12">
    <name type="scientific">Paenirhodobacter enshiensis</name>
    <dbReference type="NCBI Taxonomy" id="1105367"/>
    <lineage>
        <taxon>Bacteria</taxon>
        <taxon>Pseudomonadati</taxon>
        <taxon>Pseudomonadota</taxon>
        <taxon>Alphaproteobacteria</taxon>
        <taxon>Rhodobacterales</taxon>
        <taxon>Rhodobacter group</taxon>
        <taxon>Paenirhodobacter</taxon>
    </lineage>
</organism>
<dbReference type="GO" id="GO:0005886">
    <property type="term" value="C:plasma membrane"/>
    <property type="evidence" value="ECO:0007669"/>
    <property type="project" value="UniProtKB-SubCell"/>
</dbReference>
<evidence type="ECO:0000256" key="7">
    <source>
        <dbReference type="ARBA" id="ARBA00022779"/>
    </source>
</evidence>
<dbReference type="STRING" id="1105367.CG50_11925"/>
<keyword evidence="8 10" id="KW-1133">Transmembrane helix</keyword>
<evidence type="ECO:0000256" key="3">
    <source>
        <dbReference type="ARBA" id="ARBA00008281"/>
    </source>
</evidence>
<dbReference type="AlphaFoldDB" id="A0A086Y3Q5"/>
<comment type="subcellular location">
    <subcellularLocation>
        <location evidence="10">Cell inner membrane</location>
    </subcellularLocation>
    <subcellularLocation>
        <location evidence="2">Cell membrane</location>
        <topology evidence="2">Single-pass membrane protein</topology>
    </subcellularLocation>
</comment>
<evidence type="ECO:0000256" key="9">
    <source>
        <dbReference type="ARBA" id="ARBA00023136"/>
    </source>
</evidence>
<comment type="function">
    <text evidence="1 10">Controls the rotational direction of flagella during chemotaxis.</text>
</comment>
<protein>
    <recommendedName>
        <fullName evidence="10">Flagellar protein FliL</fullName>
    </recommendedName>
</protein>
<evidence type="ECO:0000313" key="11">
    <source>
        <dbReference type="EMBL" id="KFI28905.1"/>
    </source>
</evidence>
<accession>A0A086Y3Q5</accession>
<comment type="caution">
    <text evidence="11">The sequence shown here is derived from an EMBL/GenBank/DDBJ whole genome shotgun (WGS) entry which is preliminary data.</text>
</comment>
<dbReference type="GO" id="GO:0006935">
    <property type="term" value="P:chemotaxis"/>
    <property type="evidence" value="ECO:0007669"/>
    <property type="project" value="UniProtKB-KW"/>
</dbReference>
<dbReference type="GO" id="GO:0071978">
    <property type="term" value="P:bacterial-type flagellum-dependent swarming motility"/>
    <property type="evidence" value="ECO:0007669"/>
    <property type="project" value="TreeGrafter"/>
</dbReference>
<dbReference type="PANTHER" id="PTHR35091">
    <property type="entry name" value="FLAGELLAR PROTEIN FLIL"/>
    <property type="match status" value="1"/>
</dbReference>
<dbReference type="EMBL" id="JFZB01000005">
    <property type="protein sequence ID" value="KFI28905.1"/>
    <property type="molecule type" value="Genomic_DNA"/>
</dbReference>
<sequence>MSLEETTPPPAKRKLLPILIGAVLMALCGGGGFFLSYKGFLPDLHRESGDKAPSPADTAFVPLDPILVSIGPESARHLRFSAQIEVPKDKARAVEELKPRIADILNSYLHVLTPEEIEAPGSLIRLRAQMLRRARIVTGEDMIDDLLITEFVLN</sequence>
<keyword evidence="12" id="KW-1185">Reference proteome</keyword>
<evidence type="ECO:0000313" key="12">
    <source>
        <dbReference type="Proteomes" id="UP000028824"/>
    </source>
</evidence>
<dbReference type="PANTHER" id="PTHR35091:SF2">
    <property type="entry name" value="FLAGELLAR PROTEIN FLIL"/>
    <property type="match status" value="1"/>
</dbReference>
<keyword evidence="7 10" id="KW-0283">Flagellar rotation</keyword>
<dbReference type="GO" id="GO:0009425">
    <property type="term" value="C:bacterial-type flagellum basal body"/>
    <property type="evidence" value="ECO:0007669"/>
    <property type="project" value="InterPro"/>
</dbReference>
<keyword evidence="6 10" id="KW-0812">Transmembrane</keyword>
<keyword evidence="5 10" id="KW-0145">Chemotaxis</keyword>
<gene>
    <name evidence="11" type="ORF">CG50_11925</name>
</gene>
<evidence type="ECO:0000256" key="5">
    <source>
        <dbReference type="ARBA" id="ARBA00022500"/>
    </source>
</evidence>
<evidence type="ECO:0000256" key="1">
    <source>
        <dbReference type="ARBA" id="ARBA00002254"/>
    </source>
</evidence>
<dbReference type="InterPro" id="IPR005503">
    <property type="entry name" value="FliL"/>
</dbReference>
<reference evidence="11 12" key="1">
    <citation type="submission" date="2014-03" db="EMBL/GenBank/DDBJ databases">
        <title>Genome of Paenirhodobacter enshiensis DW2-9.</title>
        <authorList>
            <person name="Wang D."/>
            <person name="Wang G."/>
        </authorList>
    </citation>
    <scope>NUCLEOTIDE SEQUENCE [LARGE SCALE GENOMIC DNA]</scope>
    <source>
        <strain evidence="11 12">DW2-9</strain>
    </source>
</reference>
<keyword evidence="10" id="KW-0997">Cell inner membrane</keyword>
<keyword evidence="4" id="KW-1003">Cell membrane</keyword>
<evidence type="ECO:0000256" key="6">
    <source>
        <dbReference type="ARBA" id="ARBA00022692"/>
    </source>
</evidence>
<dbReference type="Proteomes" id="UP000028824">
    <property type="component" value="Unassembled WGS sequence"/>
</dbReference>
<feature type="transmembrane region" description="Helical" evidence="10">
    <location>
        <begin position="15"/>
        <end position="37"/>
    </location>
</feature>
<dbReference type="OrthoDB" id="7619358at2"/>
<evidence type="ECO:0000256" key="4">
    <source>
        <dbReference type="ARBA" id="ARBA00022475"/>
    </source>
</evidence>
<dbReference type="Pfam" id="PF03748">
    <property type="entry name" value="FliL"/>
    <property type="match status" value="1"/>
</dbReference>
<proteinExistence type="inferred from homology"/>
<keyword evidence="9 10" id="KW-0472">Membrane</keyword>
<evidence type="ECO:0000256" key="10">
    <source>
        <dbReference type="RuleBase" id="RU364125"/>
    </source>
</evidence>
<name>A0A086Y3Q5_9RHOB</name>